<dbReference type="RefSeq" id="WP_110250295.1">
    <property type="nucleotide sequence ID" value="NZ_QJJR01000001.1"/>
</dbReference>
<evidence type="ECO:0000256" key="1">
    <source>
        <dbReference type="SAM" id="Phobius"/>
    </source>
</evidence>
<keyword evidence="1" id="KW-1133">Transmembrane helix</keyword>
<keyword evidence="1" id="KW-0472">Membrane</keyword>
<feature type="transmembrane region" description="Helical" evidence="1">
    <location>
        <begin position="182"/>
        <end position="204"/>
    </location>
</feature>
<dbReference type="Proteomes" id="UP000247922">
    <property type="component" value="Unassembled WGS sequence"/>
</dbReference>
<name>A0A2V3WVT4_9BACI</name>
<organism evidence="2 3">
    <name type="scientific">Streptohalobacillus salinus</name>
    <dbReference type="NCBI Taxonomy" id="621096"/>
    <lineage>
        <taxon>Bacteria</taxon>
        <taxon>Bacillati</taxon>
        <taxon>Bacillota</taxon>
        <taxon>Bacilli</taxon>
        <taxon>Bacillales</taxon>
        <taxon>Bacillaceae</taxon>
        <taxon>Streptohalobacillus</taxon>
    </lineage>
</organism>
<feature type="transmembrane region" description="Helical" evidence="1">
    <location>
        <begin position="99"/>
        <end position="119"/>
    </location>
</feature>
<reference evidence="2 3" key="1">
    <citation type="submission" date="2018-05" db="EMBL/GenBank/DDBJ databases">
        <title>Genomic Encyclopedia of Type Strains, Phase IV (KMG-IV): sequencing the most valuable type-strain genomes for metagenomic binning, comparative biology and taxonomic classification.</title>
        <authorList>
            <person name="Goeker M."/>
        </authorList>
    </citation>
    <scope>NUCLEOTIDE SEQUENCE [LARGE SCALE GENOMIC DNA]</scope>
    <source>
        <strain evidence="2 3">DSM 22440</strain>
    </source>
</reference>
<evidence type="ECO:0000313" key="2">
    <source>
        <dbReference type="EMBL" id="PXW93202.1"/>
    </source>
</evidence>
<feature type="transmembrane region" description="Helical" evidence="1">
    <location>
        <begin position="210"/>
        <end position="230"/>
    </location>
</feature>
<keyword evidence="3" id="KW-1185">Reference proteome</keyword>
<feature type="transmembrane region" description="Helical" evidence="1">
    <location>
        <begin position="259"/>
        <end position="278"/>
    </location>
</feature>
<protein>
    <submittedName>
        <fullName evidence="2">Uncharacterized protein</fullName>
    </submittedName>
</protein>
<dbReference type="OrthoDB" id="9815852at2"/>
<accession>A0A2V3WVT4</accession>
<dbReference type="EMBL" id="QJJR01000001">
    <property type="protein sequence ID" value="PXW93202.1"/>
    <property type="molecule type" value="Genomic_DNA"/>
</dbReference>
<dbReference type="AlphaFoldDB" id="A0A2V3WVT4"/>
<feature type="transmembrane region" description="Helical" evidence="1">
    <location>
        <begin position="125"/>
        <end position="149"/>
    </location>
</feature>
<evidence type="ECO:0000313" key="3">
    <source>
        <dbReference type="Proteomes" id="UP000247922"/>
    </source>
</evidence>
<sequence length="309" mass="35098">MKHQIEAYIDLLFEDAEKTEAVQEYRQSLTLKADAAYEQAQAQGQSKETAYGYALQALGDLGAIRQKIQQKEQEKDTTFLPDELLERFIHHSSRESKRIGFGVMLIILGVSIMISLTRFAWFDQYIILGLLPLFLAVVIAVAGFIYSGFKSEAINEEIKDYQLSKEQKDTVKQKLADKRQHFVVKTIVGVSLCILSPLILIGFATVDDTWALTGTSLLLLFVAIAVYLFITAAKQKEDLESLLNEGGLRKKEEKNEKEHQLAAIVWPLAVAVFLVTGFLYELWYINWLIFPLTALIMTSIENTHRLFKK</sequence>
<gene>
    <name evidence="2" type="ORF">DES38_101288</name>
</gene>
<keyword evidence="1" id="KW-0812">Transmembrane</keyword>
<comment type="caution">
    <text evidence="2">The sequence shown here is derived from an EMBL/GenBank/DDBJ whole genome shotgun (WGS) entry which is preliminary data.</text>
</comment>
<proteinExistence type="predicted"/>